<sequence>MVFLSSLASQNVLVTFGGPMVYGAIAGATFLYIFSHEDFFAFAKIIEKKEKQAEKRWLKRLHHHGKSATALAVGTFGGPILGALTAQLLLRAHSNRFRYALVLFSSIPSTFFSMGIAKGLFTIATPW</sequence>
<feature type="transmembrane region" description="Helical" evidence="1">
    <location>
        <begin position="97"/>
        <end position="117"/>
    </location>
</feature>
<dbReference type="EMBL" id="MGGM01000001">
    <property type="protein sequence ID" value="OGM30375.1"/>
    <property type="molecule type" value="Genomic_DNA"/>
</dbReference>
<keyword evidence="1" id="KW-0812">Transmembrane</keyword>
<proteinExistence type="predicted"/>
<feature type="transmembrane region" description="Helical" evidence="1">
    <location>
        <begin position="12"/>
        <end position="34"/>
    </location>
</feature>
<reference evidence="2 3" key="1">
    <citation type="journal article" date="2016" name="Nat. Commun.">
        <title>Thousands of microbial genomes shed light on interconnected biogeochemical processes in an aquifer system.</title>
        <authorList>
            <person name="Anantharaman K."/>
            <person name="Brown C.T."/>
            <person name="Hug L.A."/>
            <person name="Sharon I."/>
            <person name="Castelle C.J."/>
            <person name="Probst A.J."/>
            <person name="Thomas B.C."/>
            <person name="Singh A."/>
            <person name="Wilkins M.J."/>
            <person name="Karaoz U."/>
            <person name="Brodie E.L."/>
            <person name="Williams K.H."/>
            <person name="Hubbard S.S."/>
            <person name="Banfield J.F."/>
        </authorList>
    </citation>
    <scope>NUCLEOTIDE SEQUENCE [LARGE SCALE GENOMIC DNA]</scope>
</reference>
<evidence type="ECO:0000256" key="1">
    <source>
        <dbReference type="SAM" id="Phobius"/>
    </source>
</evidence>
<keyword evidence="1" id="KW-0472">Membrane</keyword>
<dbReference type="Proteomes" id="UP000177263">
    <property type="component" value="Unassembled WGS sequence"/>
</dbReference>
<accession>A0A1F7YV49</accession>
<organism evidence="2 3">
    <name type="scientific">Candidatus Woesebacteria bacterium RIFCSPHIGHO2_01_FULL_41_10</name>
    <dbReference type="NCBI Taxonomy" id="1802500"/>
    <lineage>
        <taxon>Bacteria</taxon>
        <taxon>Candidatus Woeseibacteriota</taxon>
    </lineage>
</organism>
<dbReference type="AlphaFoldDB" id="A0A1F7YV49"/>
<evidence type="ECO:0000313" key="3">
    <source>
        <dbReference type="Proteomes" id="UP000177263"/>
    </source>
</evidence>
<comment type="caution">
    <text evidence="2">The sequence shown here is derived from an EMBL/GenBank/DDBJ whole genome shotgun (WGS) entry which is preliminary data.</text>
</comment>
<keyword evidence="1" id="KW-1133">Transmembrane helix</keyword>
<dbReference type="STRING" id="1802500.A2801_03340"/>
<feature type="transmembrane region" description="Helical" evidence="1">
    <location>
        <begin position="68"/>
        <end position="90"/>
    </location>
</feature>
<evidence type="ECO:0000313" key="2">
    <source>
        <dbReference type="EMBL" id="OGM30375.1"/>
    </source>
</evidence>
<protein>
    <submittedName>
        <fullName evidence="2">Uncharacterized protein</fullName>
    </submittedName>
</protein>
<name>A0A1F7YV49_9BACT</name>
<gene>
    <name evidence="2" type="ORF">A2801_03340</name>
</gene>